<sequence length="65" mass="7151">MLYTDGLVERRGTDIEHSVQALETLSLPADGPLDDMLDTFLTRLANGAYEDDVAILAARQRDGDE</sequence>
<dbReference type="AlphaFoldDB" id="A0A918IBU5"/>
<reference evidence="2" key="1">
    <citation type="journal article" date="2014" name="Int. J. Syst. Evol. Microbiol.">
        <title>Complete genome sequence of Corynebacterium casei LMG S-19264T (=DSM 44701T), isolated from a smear-ripened cheese.</title>
        <authorList>
            <consortium name="US DOE Joint Genome Institute (JGI-PGF)"/>
            <person name="Walter F."/>
            <person name="Albersmeier A."/>
            <person name="Kalinowski J."/>
            <person name="Ruckert C."/>
        </authorList>
    </citation>
    <scope>NUCLEOTIDE SEQUENCE</scope>
    <source>
        <strain evidence="2">JCM 4369</strain>
    </source>
</reference>
<organism evidence="2 3">
    <name type="scientific">Streptomyces filipinensis</name>
    <dbReference type="NCBI Taxonomy" id="66887"/>
    <lineage>
        <taxon>Bacteria</taxon>
        <taxon>Bacillati</taxon>
        <taxon>Actinomycetota</taxon>
        <taxon>Actinomycetes</taxon>
        <taxon>Kitasatosporales</taxon>
        <taxon>Streptomycetaceae</taxon>
        <taxon>Streptomyces</taxon>
    </lineage>
</organism>
<evidence type="ECO:0000313" key="2">
    <source>
        <dbReference type="EMBL" id="GGU93352.1"/>
    </source>
</evidence>
<dbReference type="Gene3D" id="3.60.40.10">
    <property type="entry name" value="PPM-type phosphatase domain"/>
    <property type="match status" value="1"/>
</dbReference>
<dbReference type="EMBL" id="BMTD01000005">
    <property type="protein sequence ID" value="GGU93352.1"/>
    <property type="molecule type" value="Genomic_DNA"/>
</dbReference>
<proteinExistence type="predicted"/>
<dbReference type="InterPro" id="IPR001932">
    <property type="entry name" value="PPM-type_phosphatase-like_dom"/>
</dbReference>
<dbReference type="Pfam" id="PF07228">
    <property type="entry name" value="SpoIIE"/>
    <property type="match status" value="1"/>
</dbReference>
<keyword evidence="3" id="KW-1185">Reference proteome</keyword>
<protein>
    <recommendedName>
        <fullName evidence="1">PPM-type phosphatase domain-containing protein</fullName>
    </recommendedName>
</protein>
<feature type="domain" description="PPM-type phosphatase" evidence="1">
    <location>
        <begin position="1"/>
        <end position="59"/>
    </location>
</feature>
<evidence type="ECO:0000313" key="3">
    <source>
        <dbReference type="Proteomes" id="UP000618795"/>
    </source>
</evidence>
<accession>A0A918IBU5</accession>
<dbReference type="RefSeq" id="WP_191874006.1">
    <property type="nucleotide sequence ID" value="NZ_BMTD01000005.1"/>
</dbReference>
<dbReference type="InterPro" id="IPR036457">
    <property type="entry name" value="PPM-type-like_dom_sf"/>
</dbReference>
<name>A0A918IBU5_9ACTN</name>
<gene>
    <name evidence="2" type="ORF">GCM10010260_30350</name>
</gene>
<comment type="caution">
    <text evidence="2">The sequence shown here is derived from an EMBL/GenBank/DDBJ whole genome shotgun (WGS) entry which is preliminary data.</text>
</comment>
<dbReference type="Proteomes" id="UP000618795">
    <property type="component" value="Unassembled WGS sequence"/>
</dbReference>
<evidence type="ECO:0000259" key="1">
    <source>
        <dbReference type="Pfam" id="PF07228"/>
    </source>
</evidence>
<reference evidence="2" key="2">
    <citation type="submission" date="2020-09" db="EMBL/GenBank/DDBJ databases">
        <authorList>
            <person name="Sun Q."/>
            <person name="Ohkuma M."/>
        </authorList>
    </citation>
    <scope>NUCLEOTIDE SEQUENCE</scope>
    <source>
        <strain evidence="2">JCM 4369</strain>
    </source>
</reference>